<evidence type="ECO:0000256" key="1">
    <source>
        <dbReference type="SAM" id="MobiDB-lite"/>
    </source>
</evidence>
<dbReference type="EMBL" id="FJUY01000006">
    <property type="protein sequence ID" value="CZT18797.1"/>
    <property type="molecule type" value="Genomic_DNA"/>
</dbReference>
<reference evidence="2 3" key="1">
    <citation type="submission" date="2016-03" db="EMBL/GenBank/DDBJ databases">
        <authorList>
            <person name="Ploux O."/>
        </authorList>
    </citation>
    <scope>NUCLEOTIDE SEQUENCE [LARGE SCALE GENOMIC DNA]</scope>
    <source>
        <strain evidence="2 3">URUG2</strain>
    </source>
</reference>
<sequence>MAHQSQLRKHIYLPVPNPRELPKETLSKPEMITAIVENLDKSHQAVRNNIITAAKDKQARQSSQPSTGTISNPTDKAAGIALLIANLKAPAPLQDPCMPSTGAIAPPPTSIIQETPPLEIQLARETLEQLEQYDRYARQTRHYYRDALERMESSDPRRTKSSGASIPSHPPALGITTSGLAGSNGYGNPIVSPGMRGGPGSASASPWNGPANASPRDPRMRPPPPPPR</sequence>
<feature type="compositionally biased region" description="Basic residues" evidence="1">
    <location>
        <begin position="1"/>
        <end position="11"/>
    </location>
</feature>
<dbReference type="Proteomes" id="UP000225277">
    <property type="component" value="Unassembled WGS sequence"/>
</dbReference>
<keyword evidence="3" id="KW-1185">Reference proteome</keyword>
<protein>
    <submittedName>
        <fullName evidence="2">Uncharacterized protein</fullName>
    </submittedName>
</protein>
<evidence type="ECO:0000313" key="2">
    <source>
        <dbReference type="EMBL" id="CZT18797.1"/>
    </source>
</evidence>
<proteinExistence type="predicted"/>
<dbReference type="AlphaFoldDB" id="A0A2D3V292"/>
<dbReference type="RefSeq" id="XP_023625687.1">
    <property type="nucleotide sequence ID" value="XM_023769919.1"/>
</dbReference>
<evidence type="ECO:0000313" key="3">
    <source>
        <dbReference type="Proteomes" id="UP000225277"/>
    </source>
</evidence>
<feature type="compositionally biased region" description="Basic and acidic residues" evidence="1">
    <location>
        <begin position="147"/>
        <end position="158"/>
    </location>
</feature>
<feature type="region of interest" description="Disordered" evidence="1">
    <location>
        <begin position="147"/>
        <end position="228"/>
    </location>
</feature>
<dbReference type="OrthoDB" id="5420940at2759"/>
<dbReference type="GeneID" id="35599814"/>
<organism evidence="2 3">
    <name type="scientific">Ramularia collo-cygni</name>
    <dbReference type="NCBI Taxonomy" id="112498"/>
    <lineage>
        <taxon>Eukaryota</taxon>
        <taxon>Fungi</taxon>
        <taxon>Dikarya</taxon>
        <taxon>Ascomycota</taxon>
        <taxon>Pezizomycotina</taxon>
        <taxon>Dothideomycetes</taxon>
        <taxon>Dothideomycetidae</taxon>
        <taxon>Mycosphaerellales</taxon>
        <taxon>Mycosphaerellaceae</taxon>
        <taxon>Ramularia</taxon>
    </lineage>
</organism>
<feature type="region of interest" description="Disordered" evidence="1">
    <location>
        <begin position="1"/>
        <end position="26"/>
    </location>
</feature>
<gene>
    <name evidence="2" type="ORF">RCC_04641</name>
</gene>
<name>A0A2D3V292_9PEZI</name>
<accession>A0A2D3V292</accession>